<dbReference type="InterPro" id="IPR005162">
    <property type="entry name" value="Retrotrans_gag_dom"/>
</dbReference>
<evidence type="ECO:0000313" key="4">
    <source>
        <dbReference type="Proteomes" id="UP001324115"/>
    </source>
</evidence>
<keyword evidence="4" id="KW-1185">Reference proteome</keyword>
<sequence length="1151" mass="130071">MASSKNVRKSVVDASNDDDYVGPITRSRSKALDQLQPQPTKESQLPVISLDSFANRKATTKDSSTAKDLEISNESSPTKTFSINSSPVMRNLRNEVPLTHLVLSFSPSYIEVMPVMMTNTSTLKEKMAEMEQRVTLLTKALEEKDVKIATLMNKLELQDSGESSLSPEHPPSFTLKGEIARGDKGKGGEGTSQHGHSTLMASISVQQLQDMITNTIRAQYGGSSTSSLMYSKPYTKRIDNMRMPNEYQPPKFLQFDGKGNPKQYVAHFVETCENAGTQGGLFVKQFVRSLKRNAIDWYTNLEPESIDSWEQLEREFLNRFYSTRRTWKDEPVVDYIHRWRFLSLDCKDRLSEISAVEMCIQGMHWGLLYILQGIKPRTFEELATCAHDMELSISSLGNMKPPVPEERKERREVRKNDSNVKSNIKDSMNINPAPVKISIRNVKANEKRPEGGQQREMRRSSLKEWEQKVYPFLDADMPEMLEQLLKLQLIVLPECKRPEEMGKVDDPNYFKYHCIISHPIQKCFVLKELIMKLAKERKIDLDFNDIAQSNLLTFSCRLPICMSPTTKQGANTMLIQFGSLKPVPVQLSQEASDYNDDKRSAMDEEEGWTMEVDHGGPSETLTSLEELQSRVDEVEPLQSSTPPKEVLTQALEKPEMCIPSTNTLQQTQECYACSPDLTCTYEDLLLGSKPHNRPLYVSGYAREQKIDRILIDGGFNQGEQRAIGMIHLELIIGELTSNVLFHVIDAKTTYNMLLGRPWIHGNGIVPSTLHQCFKYLQSGIKNVNADLKPFAETEAHFADAKFYVEDDIPNESLPVEIPSIESKQGEKEHDRLVTRKDILAPKKGPECGNDHSSESSVRAKISTPSNNPPLLRYVPLSHRKKGQSSFAECLQSIVGVGRPPAKLTMEDVAILKENHVMSLTSSTNPLPLKPLNGFVRSSQCLIEHGILPSEQTKEWFDPKAYRLLAKAGYDFSKQGDLGKIIPEVTGEKTHGLRKTQSKMRLEGYEIPIPKTELGYTPEQPAQIWIKKRSNASSSQYITMEVDESSNQRKDHSSSRVSVFDHIEASSSRITMFDKLNTTCLTQNQDTLSCKSVFDRLGATKKPVDSHSRNPINFEVQREKKANDEIRSSIPSRMKRNSTLDISTKGSLKVKR</sequence>
<proteinExistence type="predicted"/>
<feature type="compositionally biased region" description="Basic and acidic residues" evidence="1">
    <location>
        <begin position="840"/>
        <end position="853"/>
    </location>
</feature>
<dbReference type="AlphaFoldDB" id="A0AAN7IFL2"/>
<dbReference type="PANTHER" id="PTHR33437">
    <property type="entry name" value="OS06G0361200 PROTEIN"/>
    <property type="match status" value="1"/>
</dbReference>
<dbReference type="EMBL" id="JAXUIC010000009">
    <property type="protein sequence ID" value="KAK4573419.1"/>
    <property type="molecule type" value="Genomic_DNA"/>
</dbReference>
<dbReference type="Proteomes" id="UP001324115">
    <property type="component" value="Unassembled WGS sequence"/>
</dbReference>
<protein>
    <recommendedName>
        <fullName evidence="2">Retrotransposon gag domain-containing protein</fullName>
    </recommendedName>
</protein>
<organism evidence="3 4">
    <name type="scientific">Quercus rubra</name>
    <name type="common">Northern red oak</name>
    <name type="synonym">Quercus borealis</name>
    <dbReference type="NCBI Taxonomy" id="3512"/>
    <lineage>
        <taxon>Eukaryota</taxon>
        <taxon>Viridiplantae</taxon>
        <taxon>Streptophyta</taxon>
        <taxon>Embryophyta</taxon>
        <taxon>Tracheophyta</taxon>
        <taxon>Spermatophyta</taxon>
        <taxon>Magnoliopsida</taxon>
        <taxon>eudicotyledons</taxon>
        <taxon>Gunneridae</taxon>
        <taxon>Pentapetalae</taxon>
        <taxon>rosids</taxon>
        <taxon>fabids</taxon>
        <taxon>Fagales</taxon>
        <taxon>Fagaceae</taxon>
        <taxon>Quercus</taxon>
    </lineage>
</organism>
<feature type="region of interest" description="Disordered" evidence="1">
    <location>
        <begin position="589"/>
        <end position="619"/>
    </location>
</feature>
<evidence type="ECO:0000256" key="1">
    <source>
        <dbReference type="SAM" id="MobiDB-lite"/>
    </source>
</evidence>
<feature type="compositionally biased region" description="Basic and acidic residues" evidence="1">
    <location>
        <begin position="403"/>
        <end position="418"/>
    </location>
</feature>
<feature type="region of interest" description="Disordered" evidence="1">
    <location>
        <begin position="1121"/>
        <end position="1151"/>
    </location>
</feature>
<gene>
    <name evidence="3" type="ORF">RGQ29_031400</name>
</gene>
<evidence type="ECO:0000259" key="2">
    <source>
        <dbReference type="Pfam" id="PF03732"/>
    </source>
</evidence>
<feature type="region of interest" description="Disordered" evidence="1">
    <location>
        <begin position="840"/>
        <end position="864"/>
    </location>
</feature>
<feature type="compositionally biased region" description="Polar residues" evidence="1">
    <location>
        <begin position="72"/>
        <end position="82"/>
    </location>
</feature>
<feature type="region of interest" description="Disordered" evidence="1">
    <location>
        <begin position="1"/>
        <end position="82"/>
    </location>
</feature>
<name>A0AAN7IFL2_QUERU</name>
<reference evidence="3 4" key="1">
    <citation type="journal article" date="2023" name="G3 (Bethesda)">
        <title>A haplotype-resolved chromosome-scale genome for Quercus rubra L. provides insights into the genetics of adaptive traits for red oak species.</title>
        <authorList>
            <person name="Kapoor B."/>
            <person name="Jenkins J."/>
            <person name="Schmutz J."/>
            <person name="Zhebentyayeva T."/>
            <person name="Kuelheim C."/>
            <person name="Coggeshall M."/>
            <person name="Heim C."/>
            <person name="Lasky J.R."/>
            <person name="Leites L."/>
            <person name="Islam-Faridi N."/>
            <person name="Romero-Severson J."/>
            <person name="DeLeo V.L."/>
            <person name="Lucas S.M."/>
            <person name="Lazic D."/>
            <person name="Gailing O."/>
            <person name="Carlson J."/>
            <person name="Staton M."/>
        </authorList>
    </citation>
    <scope>NUCLEOTIDE SEQUENCE [LARGE SCALE GENOMIC DNA]</scope>
    <source>
        <strain evidence="3">Pseudo-F2</strain>
    </source>
</reference>
<evidence type="ECO:0000313" key="3">
    <source>
        <dbReference type="EMBL" id="KAK4573419.1"/>
    </source>
</evidence>
<comment type="caution">
    <text evidence="3">The sequence shown here is derived from an EMBL/GenBank/DDBJ whole genome shotgun (WGS) entry which is preliminary data.</text>
</comment>
<dbReference type="PANTHER" id="PTHR33437:SF2">
    <property type="entry name" value="OS06G0361200 PROTEIN"/>
    <property type="match status" value="1"/>
</dbReference>
<feature type="domain" description="Retrotransposon gag" evidence="2">
    <location>
        <begin position="286"/>
        <end position="364"/>
    </location>
</feature>
<dbReference type="Pfam" id="PF03732">
    <property type="entry name" value="Retrotrans_gag"/>
    <property type="match status" value="1"/>
</dbReference>
<accession>A0AAN7IFL2</accession>
<feature type="region of interest" description="Disordered" evidence="1">
    <location>
        <begin position="396"/>
        <end position="425"/>
    </location>
</feature>
<feature type="compositionally biased region" description="Polar residues" evidence="1">
    <location>
        <begin position="1136"/>
        <end position="1145"/>
    </location>
</feature>